<reference evidence="1 2" key="1">
    <citation type="submission" date="2019-02" db="EMBL/GenBank/DDBJ databases">
        <title>Isolation and identification of novel species under the genus Muribaculum.</title>
        <authorList>
            <person name="Miyake S."/>
            <person name="Ding Y."/>
            <person name="Low A."/>
            <person name="Soh M."/>
            <person name="Seedorf H."/>
        </authorList>
    </citation>
    <scope>NUCLEOTIDE SEQUENCE [LARGE SCALE GENOMIC DNA]</scope>
    <source>
        <strain evidence="1 2">TLL-A4</strain>
    </source>
</reference>
<dbReference type="RefSeq" id="WP_136410621.1">
    <property type="nucleotide sequence ID" value="NZ_CP039393.1"/>
</dbReference>
<evidence type="ECO:0000313" key="1">
    <source>
        <dbReference type="EMBL" id="QCD36065.1"/>
    </source>
</evidence>
<name>A0A4P7VP50_9BACT</name>
<evidence type="ECO:0000313" key="2">
    <source>
        <dbReference type="Proteomes" id="UP000297031"/>
    </source>
</evidence>
<dbReference type="EMBL" id="CP039393">
    <property type="protein sequence ID" value="QCD36065.1"/>
    <property type="molecule type" value="Genomic_DNA"/>
</dbReference>
<protein>
    <submittedName>
        <fullName evidence="1">Uncharacterized protein</fullName>
    </submittedName>
</protein>
<dbReference type="KEGG" id="mgod:E7746_09310"/>
<proteinExistence type="predicted"/>
<sequence>MFGANPDDATLDWNSVGACIHHFGEDRTIQFRLWERSEGHLGIPDMTLIIIRISFRGAQNVIRAEMTA</sequence>
<organism evidence="1 2">
    <name type="scientific">Muribaculum gordoncarteri</name>
    <dbReference type="NCBI Taxonomy" id="2530390"/>
    <lineage>
        <taxon>Bacteria</taxon>
        <taxon>Pseudomonadati</taxon>
        <taxon>Bacteroidota</taxon>
        <taxon>Bacteroidia</taxon>
        <taxon>Bacteroidales</taxon>
        <taxon>Muribaculaceae</taxon>
        <taxon>Muribaculum</taxon>
    </lineage>
</organism>
<gene>
    <name evidence="1" type="ORF">E7746_09310</name>
</gene>
<dbReference type="Proteomes" id="UP000297031">
    <property type="component" value="Chromosome"/>
</dbReference>
<dbReference type="AlphaFoldDB" id="A0A4P7VP50"/>
<accession>A0A4P7VP50</accession>
<keyword evidence="2" id="KW-1185">Reference proteome</keyword>
<dbReference type="OrthoDB" id="1093788at2"/>